<dbReference type="EMBL" id="PVNL01000101">
    <property type="protein sequence ID" value="PRQ04782.1"/>
    <property type="molecule type" value="Genomic_DNA"/>
</dbReference>
<reference evidence="1 2" key="1">
    <citation type="submission" date="2018-03" db="EMBL/GenBank/DDBJ databases">
        <title>Draft Genome Sequences of the Obligatory Marine Myxobacteria Enhygromyxa salina SWB007.</title>
        <authorList>
            <person name="Poehlein A."/>
            <person name="Moghaddam J.A."/>
            <person name="Harms H."/>
            <person name="Alanjari M."/>
            <person name="Koenig G.M."/>
            <person name="Daniel R."/>
            <person name="Schaeberle T.F."/>
        </authorList>
    </citation>
    <scope>NUCLEOTIDE SEQUENCE [LARGE SCALE GENOMIC DNA]</scope>
    <source>
        <strain evidence="1 2">SWB007</strain>
    </source>
</reference>
<accession>A0A2S9YIA8</accession>
<name>A0A2S9YIA8_9BACT</name>
<organism evidence="1 2">
    <name type="scientific">Enhygromyxa salina</name>
    <dbReference type="NCBI Taxonomy" id="215803"/>
    <lineage>
        <taxon>Bacteria</taxon>
        <taxon>Pseudomonadati</taxon>
        <taxon>Myxococcota</taxon>
        <taxon>Polyangia</taxon>
        <taxon>Nannocystales</taxon>
        <taxon>Nannocystaceae</taxon>
        <taxon>Enhygromyxa</taxon>
    </lineage>
</organism>
<gene>
    <name evidence="1" type="ORF">ENSA7_49550</name>
</gene>
<sequence>MGWEINNGGRLPCLTLHGECSFYRYVDMTIIEDPKS</sequence>
<proteinExistence type="predicted"/>
<comment type="caution">
    <text evidence="1">The sequence shown here is derived from an EMBL/GenBank/DDBJ whole genome shotgun (WGS) entry which is preliminary data.</text>
</comment>
<evidence type="ECO:0000313" key="2">
    <source>
        <dbReference type="Proteomes" id="UP000238823"/>
    </source>
</evidence>
<evidence type="ECO:0000313" key="1">
    <source>
        <dbReference type="EMBL" id="PRQ04782.1"/>
    </source>
</evidence>
<dbReference type="Proteomes" id="UP000238823">
    <property type="component" value="Unassembled WGS sequence"/>
</dbReference>
<protein>
    <submittedName>
        <fullName evidence="1">Uncharacterized protein</fullName>
    </submittedName>
</protein>
<dbReference type="AlphaFoldDB" id="A0A2S9YIA8"/>